<proteinExistence type="predicted"/>
<feature type="compositionally biased region" description="Low complexity" evidence="1">
    <location>
        <begin position="15"/>
        <end position="24"/>
    </location>
</feature>
<protein>
    <submittedName>
        <fullName evidence="2">Uncharacterized protein</fullName>
    </submittedName>
</protein>
<reference evidence="2" key="1">
    <citation type="submission" date="2021-01" db="EMBL/GenBank/DDBJ databases">
        <title>Metabolic potential, ecology and presence of endohyphal bacteria is reflected in genomic diversity of Mucoromycotina.</title>
        <authorList>
            <person name="Muszewska A."/>
            <person name="Okrasinska A."/>
            <person name="Steczkiewicz K."/>
            <person name="Drgas O."/>
            <person name="Orlowska M."/>
            <person name="Perlinska-Lenart U."/>
            <person name="Aleksandrzak-Piekarczyk T."/>
            <person name="Szatraj K."/>
            <person name="Zielenkiewicz U."/>
            <person name="Pilsyk S."/>
            <person name="Malc E."/>
            <person name="Mieczkowski P."/>
            <person name="Kruszewska J.S."/>
            <person name="Biernat P."/>
            <person name="Pawlowska J."/>
        </authorList>
    </citation>
    <scope>NUCLEOTIDE SEQUENCE</scope>
    <source>
        <strain evidence="2">WA0000018081</strain>
    </source>
</reference>
<evidence type="ECO:0000313" key="3">
    <source>
        <dbReference type="Proteomes" id="UP000613177"/>
    </source>
</evidence>
<evidence type="ECO:0000313" key="2">
    <source>
        <dbReference type="EMBL" id="KAG2234980.1"/>
    </source>
</evidence>
<dbReference type="EMBL" id="JAEPRE010000042">
    <property type="protein sequence ID" value="KAG2234980.1"/>
    <property type="molecule type" value="Genomic_DNA"/>
</dbReference>
<accession>A0A8H7VVR2</accession>
<keyword evidence="3" id="KW-1185">Reference proteome</keyword>
<dbReference type="Proteomes" id="UP000613177">
    <property type="component" value="Unassembled WGS sequence"/>
</dbReference>
<gene>
    <name evidence="2" type="ORF">INT48_005134</name>
</gene>
<comment type="caution">
    <text evidence="2">The sequence shown here is derived from an EMBL/GenBank/DDBJ whole genome shotgun (WGS) entry which is preliminary data.</text>
</comment>
<name>A0A8H7VVR2_9FUNG</name>
<feature type="compositionally biased region" description="Polar residues" evidence="1">
    <location>
        <begin position="1"/>
        <end position="14"/>
    </location>
</feature>
<dbReference type="AlphaFoldDB" id="A0A8H7VVR2"/>
<feature type="region of interest" description="Disordered" evidence="1">
    <location>
        <begin position="1"/>
        <end position="24"/>
    </location>
</feature>
<organism evidence="2 3">
    <name type="scientific">Thamnidium elegans</name>
    <dbReference type="NCBI Taxonomy" id="101142"/>
    <lineage>
        <taxon>Eukaryota</taxon>
        <taxon>Fungi</taxon>
        <taxon>Fungi incertae sedis</taxon>
        <taxon>Mucoromycota</taxon>
        <taxon>Mucoromycotina</taxon>
        <taxon>Mucoromycetes</taxon>
        <taxon>Mucorales</taxon>
        <taxon>Mucorineae</taxon>
        <taxon>Mucoraceae</taxon>
        <taxon>Thamnidium</taxon>
    </lineage>
</organism>
<sequence>MDNLSESSKSVYGNASSFSSPSVTAVSSDATDVSFGITAVSSGATTATTSFSETSDVAGLSSTTSTSPNINIRDTIRDAAVILHGSYLNGGKLDVVTTEYHGLWFVMYLRH</sequence>
<evidence type="ECO:0000256" key="1">
    <source>
        <dbReference type="SAM" id="MobiDB-lite"/>
    </source>
</evidence>